<evidence type="ECO:0000313" key="2">
    <source>
        <dbReference type="Proteomes" id="UP000791440"/>
    </source>
</evidence>
<keyword evidence="2" id="KW-1185">Reference proteome</keyword>
<name>A0A921YQX6_MANSE</name>
<dbReference type="AlphaFoldDB" id="A0A921YQX6"/>
<evidence type="ECO:0000313" key="1">
    <source>
        <dbReference type="EMBL" id="KAG6443744.1"/>
    </source>
</evidence>
<sequence>MQNESCNILSANCVKCHIRAEIEINHVPVCQTWTRNVLYSSIITNRSNKQHGTDARTRSERIANTFISTYISSTFERKTTGFTGIATFYGGIVNTHKLYRR</sequence>
<accession>A0A921YQX6</accession>
<reference evidence="1" key="1">
    <citation type="journal article" date="2016" name="Insect Biochem. Mol. Biol.">
        <title>Multifaceted biological insights from a draft genome sequence of the tobacco hornworm moth, Manduca sexta.</title>
        <authorList>
            <person name="Kanost M.R."/>
            <person name="Arrese E.L."/>
            <person name="Cao X."/>
            <person name="Chen Y.R."/>
            <person name="Chellapilla S."/>
            <person name="Goldsmith M.R."/>
            <person name="Grosse-Wilde E."/>
            <person name="Heckel D.G."/>
            <person name="Herndon N."/>
            <person name="Jiang H."/>
            <person name="Papanicolaou A."/>
            <person name="Qu J."/>
            <person name="Soulages J.L."/>
            <person name="Vogel H."/>
            <person name="Walters J."/>
            <person name="Waterhouse R.M."/>
            <person name="Ahn S.J."/>
            <person name="Almeida F.C."/>
            <person name="An C."/>
            <person name="Aqrawi P."/>
            <person name="Bretschneider A."/>
            <person name="Bryant W.B."/>
            <person name="Bucks S."/>
            <person name="Chao H."/>
            <person name="Chevignon G."/>
            <person name="Christen J.M."/>
            <person name="Clarke D.F."/>
            <person name="Dittmer N.T."/>
            <person name="Ferguson L.C.F."/>
            <person name="Garavelou S."/>
            <person name="Gordon K.H.J."/>
            <person name="Gunaratna R.T."/>
            <person name="Han Y."/>
            <person name="Hauser F."/>
            <person name="He Y."/>
            <person name="Heidel-Fischer H."/>
            <person name="Hirsh A."/>
            <person name="Hu Y."/>
            <person name="Jiang H."/>
            <person name="Kalra D."/>
            <person name="Klinner C."/>
            <person name="Konig C."/>
            <person name="Kovar C."/>
            <person name="Kroll A.R."/>
            <person name="Kuwar S.S."/>
            <person name="Lee S.L."/>
            <person name="Lehman R."/>
            <person name="Li K."/>
            <person name="Li Z."/>
            <person name="Liang H."/>
            <person name="Lovelace S."/>
            <person name="Lu Z."/>
            <person name="Mansfield J.H."/>
            <person name="McCulloch K.J."/>
            <person name="Mathew T."/>
            <person name="Morton B."/>
            <person name="Muzny D.M."/>
            <person name="Neunemann D."/>
            <person name="Ongeri F."/>
            <person name="Pauchet Y."/>
            <person name="Pu L.L."/>
            <person name="Pyrousis I."/>
            <person name="Rao X.J."/>
            <person name="Redding A."/>
            <person name="Roesel C."/>
            <person name="Sanchez-Gracia A."/>
            <person name="Schaack S."/>
            <person name="Shukla A."/>
            <person name="Tetreau G."/>
            <person name="Wang Y."/>
            <person name="Xiong G.H."/>
            <person name="Traut W."/>
            <person name="Walsh T.K."/>
            <person name="Worley K.C."/>
            <person name="Wu D."/>
            <person name="Wu W."/>
            <person name="Wu Y.Q."/>
            <person name="Zhang X."/>
            <person name="Zou Z."/>
            <person name="Zucker H."/>
            <person name="Briscoe A.D."/>
            <person name="Burmester T."/>
            <person name="Clem R.J."/>
            <person name="Feyereisen R."/>
            <person name="Grimmelikhuijzen C.J.P."/>
            <person name="Hamodrakas S.J."/>
            <person name="Hansson B.S."/>
            <person name="Huguet E."/>
            <person name="Jermiin L.S."/>
            <person name="Lan Q."/>
            <person name="Lehman H.K."/>
            <person name="Lorenzen M."/>
            <person name="Merzendorfer H."/>
            <person name="Michalopoulos I."/>
            <person name="Morton D.B."/>
            <person name="Muthukrishnan S."/>
            <person name="Oakeshott J.G."/>
            <person name="Palmer W."/>
            <person name="Park Y."/>
            <person name="Passarelli A.L."/>
            <person name="Rozas J."/>
            <person name="Schwartz L.M."/>
            <person name="Smith W."/>
            <person name="Southgate A."/>
            <person name="Vilcinskas A."/>
            <person name="Vogt R."/>
            <person name="Wang P."/>
            <person name="Werren J."/>
            <person name="Yu X.Q."/>
            <person name="Zhou J.J."/>
            <person name="Brown S.J."/>
            <person name="Scherer S.E."/>
            <person name="Richards S."/>
            <person name="Blissard G.W."/>
        </authorList>
    </citation>
    <scope>NUCLEOTIDE SEQUENCE</scope>
</reference>
<dbReference type="EMBL" id="JH668305">
    <property type="protein sequence ID" value="KAG6443744.1"/>
    <property type="molecule type" value="Genomic_DNA"/>
</dbReference>
<proteinExistence type="predicted"/>
<dbReference type="Proteomes" id="UP000791440">
    <property type="component" value="Unassembled WGS sequence"/>
</dbReference>
<organism evidence="1 2">
    <name type="scientific">Manduca sexta</name>
    <name type="common">Tobacco hawkmoth</name>
    <name type="synonym">Tobacco hornworm</name>
    <dbReference type="NCBI Taxonomy" id="7130"/>
    <lineage>
        <taxon>Eukaryota</taxon>
        <taxon>Metazoa</taxon>
        <taxon>Ecdysozoa</taxon>
        <taxon>Arthropoda</taxon>
        <taxon>Hexapoda</taxon>
        <taxon>Insecta</taxon>
        <taxon>Pterygota</taxon>
        <taxon>Neoptera</taxon>
        <taxon>Endopterygota</taxon>
        <taxon>Lepidoptera</taxon>
        <taxon>Glossata</taxon>
        <taxon>Ditrysia</taxon>
        <taxon>Bombycoidea</taxon>
        <taxon>Sphingidae</taxon>
        <taxon>Sphinginae</taxon>
        <taxon>Sphingini</taxon>
        <taxon>Manduca</taxon>
    </lineage>
</organism>
<comment type="caution">
    <text evidence="1">The sequence shown here is derived from an EMBL/GenBank/DDBJ whole genome shotgun (WGS) entry which is preliminary data.</text>
</comment>
<protein>
    <submittedName>
        <fullName evidence="1">Uncharacterized protein</fullName>
    </submittedName>
</protein>
<reference evidence="1" key="2">
    <citation type="submission" date="2020-12" db="EMBL/GenBank/DDBJ databases">
        <authorList>
            <person name="Kanost M."/>
        </authorList>
    </citation>
    <scope>NUCLEOTIDE SEQUENCE</scope>
</reference>
<gene>
    <name evidence="1" type="ORF">O3G_MSEX003014</name>
</gene>